<dbReference type="Proteomes" id="UP001597287">
    <property type="component" value="Unassembled WGS sequence"/>
</dbReference>
<comment type="caution">
    <text evidence="1">The sequence shown here is derived from an EMBL/GenBank/DDBJ whole genome shotgun (WGS) entry which is preliminary data.</text>
</comment>
<dbReference type="Pfam" id="PF09956">
    <property type="entry name" value="Phage_cement_2"/>
    <property type="match status" value="1"/>
</dbReference>
<sequence length="124" mass="12728">MASQNNTGRQFDKQHAVTIVATAILKAHRFVAYDGGYPAAGGGAKDSQGVSETSAEIGEALSVVTSYSYLVEAAEPIAFGDRVLSDATGRAKVATTAEHCGVALGAAVQAGQLIEVQICKHVHA</sequence>
<evidence type="ECO:0000313" key="2">
    <source>
        <dbReference type="Proteomes" id="UP001597287"/>
    </source>
</evidence>
<evidence type="ECO:0000313" key="1">
    <source>
        <dbReference type="EMBL" id="MFD2318014.1"/>
    </source>
</evidence>
<accession>A0ABW5EMB4</accession>
<reference evidence="2" key="1">
    <citation type="journal article" date="2019" name="Int. J. Syst. Evol. Microbiol.">
        <title>The Global Catalogue of Microorganisms (GCM) 10K type strain sequencing project: providing services to taxonomists for standard genome sequencing and annotation.</title>
        <authorList>
            <consortium name="The Broad Institute Genomics Platform"/>
            <consortium name="The Broad Institute Genome Sequencing Center for Infectious Disease"/>
            <person name="Wu L."/>
            <person name="Ma J."/>
        </authorList>
    </citation>
    <scope>NUCLEOTIDE SEQUENCE [LARGE SCALE GENOMIC DNA]</scope>
    <source>
        <strain evidence="2">CCUG 62793</strain>
    </source>
</reference>
<protein>
    <submittedName>
        <fullName evidence="1">DUF2190 family protein</fullName>
    </submittedName>
</protein>
<proteinExistence type="predicted"/>
<keyword evidence="2" id="KW-1185">Reference proteome</keyword>
<dbReference type="RefSeq" id="WP_016446685.1">
    <property type="nucleotide sequence ID" value="NZ_JBHSIH010000001.1"/>
</dbReference>
<dbReference type="InterPro" id="IPR011231">
    <property type="entry name" value="Phage_VT1-Sakai_H0018"/>
</dbReference>
<organism evidence="1 2">
    <name type="scientific">Delftia deserti</name>
    <dbReference type="NCBI Taxonomy" id="1651218"/>
    <lineage>
        <taxon>Bacteria</taxon>
        <taxon>Pseudomonadati</taxon>
        <taxon>Pseudomonadota</taxon>
        <taxon>Betaproteobacteria</taxon>
        <taxon>Burkholderiales</taxon>
        <taxon>Comamonadaceae</taxon>
        <taxon>Delftia</taxon>
    </lineage>
</organism>
<dbReference type="EMBL" id="JBHUIG010000003">
    <property type="protein sequence ID" value="MFD2318014.1"/>
    <property type="molecule type" value="Genomic_DNA"/>
</dbReference>
<gene>
    <name evidence="1" type="ORF">ACFSPV_04815</name>
</gene>
<name>A0ABW5EMB4_9BURK</name>